<dbReference type="EMBL" id="BDGG01000005">
    <property type="protein sequence ID" value="GAU99026.1"/>
    <property type="molecule type" value="Genomic_DNA"/>
</dbReference>
<dbReference type="InterPro" id="IPR019168">
    <property type="entry name" value="NEP1-R1"/>
</dbReference>
<organism evidence="12 13">
    <name type="scientific">Ramazzottius varieornatus</name>
    <name type="common">Water bear</name>
    <name type="synonym">Tardigrade</name>
    <dbReference type="NCBI Taxonomy" id="947166"/>
    <lineage>
        <taxon>Eukaryota</taxon>
        <taxon>Metazoa</taxon>
        <taxon>Ecdysozoa</taxon>
        <taxon>Tardigrada</taxon>
        <taxon>Eutardigrada</taxon>
        <taxon>Parachela</taxon>
        <taxon>Hypsibioidea</taxon>
        <taxon>Ramazzottiidae</taxon>
        <taxon>Ramazzottius</taxon>
    </lineage>
</organism>
<dbReference type="GO" id="GO:0005737">
    <property type="term" value="C:cytoplasm"/>
    <property type="evidence" value="ECO:0007669"/>
    <property type="project" value="UniProtKB-SubCell"/>
</dbReference>
<reference evidence="12 13" key="1">
    <citation type="journal article" date="2016" name="Nat. Commun.">
        <title>Extremotolerant tardigrade genome and improved radiotolerance of human cultured cells by tardigrade-unique protein.</title>
        <authorList>
            <person name="Hashimoto T."/>
            <person name="Horikawa D.D."/>
            <person name="Saito Y."/>
            <person name="Kuwahara H."/>
            <person name="Kozuka-Hata H."/>
            <person name="Shin-I T."/>
            <person name="Minakuchi Y."/>
            <person name="Ohishi K."/>
            <person name="Motoyama A."/>
            <person name="Aizu T."/>
            <person name="Enomoto A."/>
            <person name="Kondo K."/>
            <person name="Tanaka S."/>
            <person name="Hara Y."/>
            <person name="Koshikawa S."/>
            <person name="Sagara H."/>
            <person name="Miura T."/>
            <person name="Yokobori S."/>
            <person name="Miyagawa K."/>
            <person name="Suzuki Y."/>
            <person name="Kubo T."/>
            <person name="Oyama M."/>
            <person name="Kohara Y."/>
            <person name="Fujiyama A."/>
            <person name="Arakawa K."/>
            <person name="Katayama T."/>
            <person name="Toyoda A."/>
            <person name="Kunieda T."/>
        </authorList>
    </citation>
    <scope>NUCLEOTIDE SEQUENCE [LARGE SCALE GENOMIC DNA]</scope>
    <source>
        <strain evidence="12 13">YOKOZUNA-1</strain>
    </source>
</reference>
<dbReference type="GO" id="GO:0071595">
    <property type="term" value="C:Nem1-Spo7 phosphatase complex"/>
    <property type="evidence" value="ECO:0007669"/>
    <property type="project" value="InterPro"/>
</dbReference>
<evidence type="ECO:0000256" key="4">
    <source>
        <dbReference type="ARBA" id="ARBA00022490"/>
    </source>
</evidence>
<keyword evidence="8 11" id="KW-0472">Membrane</keyword>
<comment type="subcellular location">
    <subcellularLocation>
        <location evidence="2">Cytoplasm</location>
    </subcellularLocation>
    <subcellularLocation>
        <location evidence="1">Nucleus membrane</location>
        <topology evidence="1">Multi-pass membrane protein</topology>
    </subcellularLocation>
</comment>
<keyword evidence="13" id="KW-1185">Reference proteome</keyword>
<sequence>MSRKPLGFPNNATIRAREKGDSNVEQNVLDDLKAFENRIQEIVAYPRKTARVWQIVLTMTSMLTVISTFRWLLDPLTQQVSFWQSLLNHPAFVLCTLCLVILFLTGIHHRVVASTIISTRVKTTLKDFNMSCDGKGKLILKPR</sequence>
<keyword evidence="7" id="KW-0443">Lipid metabolism</keyword>
<comment type="similarity">
    <text evidence="3">Belongs to the CNEP1R1 family.</text>
</comment>
<keyword evidence="5 11" id="KW-0812">Transmembrane</keyword>
<protein>
    <recommendedName>
        <fullName evidence="10">Transmembrane protein 188</fullName>
    </recommendedName>
</protein>
<dbReference type="Proteomes" id="UP000186922">
    <property type="component" value="Unassembled WGS sequence"/>
</dbReference>
<dbReference type="PANTHER" id="PTHR20996:SF1">
    <property type="entry name" value="NUCLEAR ENVELOPE PHOSPHATASE-REGULATORY SUBUNIT 1"/>
    <property type="match status" value="1"/>
</dbReference>
<dbReference type="PANTHER" id="PTHR20996">
    <property type="entry name" value="NUCLEAR ENVELOPE PHOSPHATASE-REGULATORY SUBUNIT 1"/>
    <property type="match status" value="1"/>
</dbReference>
<evidence type="ECO:0000256" key="8">
    <source>
        <dbReference type="ARBA" id="ARBA00023136"/>
    </source>
</evidence>
<evidence type="ECO:0000256" key="2">
    <source>
        <dbReference type="ARBA" id="ARBA00004496"/>
    </source>
</evidence>
<proteinExistence type="inferred from homology"/>
<name>A0A1D1VBL1_RAMVA</name>
<evidence type="ECO:0000256" key="6">
    <source>
        <dbReference type="ARBA" id="ARBA00022989"/>
    </source>
</evidence>
<dbReference type="Pfam" id="PF09771">
    <property type="entry name" value="Tmemb_18A"/>
    <property type="match status" value="1"/>
</dbReference>
<evidence type="ECO:0000256" key="3">
    <source>
        <dbReference type="ARBA" id="ARBA00010998"/>
    </source>
</evidence>
<evidence type="ECO:0000256" key="10">
    <source>
        <dbReference type="ARBA" id="ARBA00030458"/>
    </source>
</evidence>
<dbReference type="GO" id="GO:0006629">
    <property type="term" value="P:lipid metabolic process"/>
    <property type="evidence" value="ECO:0007669"/>
    <property type="project" value="UniProtKB-KW"/>
</dbReference>
<dbReference type="AlphaFoldDB" id="A0A1D1VBL1"/>
<gene>
    <name evidence="12" type="primary">RvY_10086-1</name>
    <name evidence="12" type="synonym">RvY_10086.1</name>
    <name evidence="12" type="ORF">RvY_10086</name>
</gene>
<comment type="caution">
    <text evidence="12">The sequence shown here is derived from an EMBL/GenBank/DDBJ whole genome shotgun (WGS) entry which is preliminary data.</text>
</comment>
<feature type="transmembrane region" description="Helical" evidence="11">
    <location>
        <begin position="91"/>
        <end position="112"/>
    </location>
</feature>
<dbReference type="STRING" id="947166.A0A1D1VBL1"/>
<feature type="transmembrane region" description="Helical" evidence="11">
    <location>
        <begin position="52"/>
        <end position="71"/>
    </location>
</feature>
<keyword evidence="9" id="KW-0539">Nucleus</keyword>
<dbReference type="GO" id="GO:0031965">
    <property type="term" value="C:nuclear membrane"/>
    <property type="evidence" value="ECO:0007669"/>
    <property type="project" value="UniProtKB-SubCell"/>
</dbReference>
<evidence type="ECO:0000256" key="1">
    <source>
        <dbReference type="ARBA" id="ARBA00004232"/>
    </source>
</evidence>
<evidence type="ECO:0000256" key="11">
    <source>
        <dbReference type="SAM" id="Phobius"/>
    </source>
</evidence>
<evidence type="ECO:0000256" key="9">
    <source>
        <dbReference type="ARBA" id="ARBA00023242"/>
    </source>
</evidence>
<evidence type="ECO:0000313" key="12">
    <source>
        <dbReference type="EMBL" id="GAU99026.1"/>
    </source>
</evidence>
<keyword evidence="4" id="KW-0963">Cytoplasm</keyword>
<dbReference type="OrthoDB" id="5786980at2759"/>
<evidence type="ECO:0000313" key="13">
    <source>
        <dbReference type="Proteomes" id="UP000186922"/>
    </source>
</evidence>
<evidence type="ECO:0000256" key="5">
    <source>
        <dbReference type="ARBA" id="ARBA00022692"/>
    </source>
</evidence>
<accession>A0A1D1VBL1</accession>
<keyword evidence="6 11" id="KW-1133">Transmembrane helix</keyword>
<evidence type="ECO:0000256" key="7">
    <source>
        <dbReference type="ARBA" id="ARBA00023098"/>
    </source>
</evidence>